<organism evidence="2 3">
    <name type="scientific">Methylobacterium goesingense</name>
    <dbReference type="NCBI Taxonomy" id="243690"/>
    <lineage>
        <taxon>Bacteria</taxon>
        <taxon>Pseudomonadati</taxon>
        <taxon>Pseudomonadota</taxon>
        <taxon>Alphaproteobacteria</taxon>
        <taxon>Hyphomicrobiales</taxon>
        <taxon>Methylobacteriaceae</taxon>
        <taxon>Methylobacterium</taxon>
    </lineage>
</organism>
<dbReference type="EMBL" id="JBEPMM010000012">
    <property type="protein sequence ID" value="MET3694125.1"/>
    <property type="molecule type" value="Genomic_DNA"/>
</dbReference>
<keyword evidence="3" id="KW-1185">Reference proteome</keyword>
<feature type="region of interest" description="Disordered" evidence="1">
    <location>
        <begin position="41"/>
        <end position="69"/>
    </location>
</feature>
<reference evidence="2 3" key="1">
    <citation type="submission" date="2024-06" db="EMBL/GenBank/DDBJ databases">
        <title>Genomic Encyclopedia of Type Strains, Phase IV (KMG-IV): sequencing the most valuable type-strain genomes for metagenomic binning, comparative biology and taxonomic classification.</title>
        <authorList>
            <person name="Goeker M."/>
        </authorList>
    </citation>
    <scope>NUCLEOTIDE SEQUENCE [LARGE SCALE GENOMIC DNA]</scope>
    <source>
        <strain evidence="2 3">DSM 21331</strain>
    </source>
</reference>
<protein>
    <recommendedName>
        <fullName evidence="4">TonB C-terminal domain-containing protein</fullName>
    </recommendedName>
</protein>
<sequence length="174" mass="18507">MRGVDRHLGALAALLAAGVPVRATPSTGPLTLPETLKGTVQVPLNGPRNGMADSPRTPDGEKAPDGRKPADTLQELYPVLAACWEIPEGLSRFERTEITARFALRRDGSVIGTPRVTFSTQNSDTRAYRILTDATLAAIRRCTPARITPALGAAIAGRPIALRFIYQGPKGQGV</sequence>
<comment type="caution">
    <text evidence="2">The sequence shown here is derived from an EMBL/GenBank/DDBJ whole genome shotgun (WGS) entry which is preliminary data.</text>
</comment>
<gene>
    <name evidence="2" type="ORF">ABID43_003684</name>
</gene>
<dbReference type="Proteomes" id="UP001549145">
    <property type="component" value="Unassembled WGS sequence"/>
</dbReference>
<dbReference type="Gene3D" id="3.30.1150.10">
    <property type="match status" value="1"/>
</dbReference>
<proteinExistence type="predicted"/>
<feature type="compositionally biased region" description="Basic and acidic residues" evidence="1">
    <location>
        <begin position="56"/>
        <end position="69"/>
    </location>
</feature>
<accession>A0ABV2LBK7</accession>
<dbReference type="SUPFAM" id="SSF74653">
    <property type="entry name" value="TolA/TonB C-terminal domain"/>
    <property type="match status" value="1"/>
</dbReference>
<evidence type="ECO:0000313" key="2">
    <source>
        <dbReference type="EMBL" id="MET3694125.1"/>
    </source>
</evidence>
<evidence type="ECO:0008006" key="4">
    <source>
        <dbReference type="Google" id="ProtNLM"/>
    </source>
</evidence>
<name>A0ABV2LBK7_9HYPH</name>
<evidence type="ECO:0000313" key="3">
    <source>
        <dbReference type="Proteomes" id="UP001549145"/>
    </source>
</evidence>
<evidence type="ECO:0000256" key="1">
    <source>
        <dbReference type="SAM" id="MobiDB-lite"/>
    </source>
</evidence>